<evidence type="ECO:0000256" key="1">
    <source>
        <dbReference type="ARBA" id="ARBA00008129"/>
    </source>
</evidence>
<dbReference type="PANTHER" id="PTHR46044:SF1">
    <property type="entry name" value="CN HYDROLASE DOMAIN-CONTAINING PROTEIN"/>
    <property type="match status" value="1"/>
</dbReference>
<name>A0AAE9ZFL4_9PROT</name>
<evidence type="ECO:0000259" key="2">
    <source>
        <dbReference type="PROSITE" id="PS50263"/>
    </source>
</evidence>
<organism evidence="3 4">
    <name type="scientific">Hyphococcus flavus</name>
    <dbReference type="NCBI Taxonomy" id="1866326"/>
    <lineage>
        <taxon>Bacteria</taxon>
        <taxon>Pseudomonadati</taxon>
        <taxon>Pseudomonadota</taxon>
        <taxon>Alphaproteobacteria</taxon>
        <taxon>Parvularculales</taxon>
        <taxon>Parvularculaceae</taxon>
        <taxon>Hyphococcus</taxon>
    </lineage>
</organism>
<keyword evidence="3" id="KW-0378">Hydrolase</keyword>
<dbReference type="KEGG" id="hfl:PUV54_02265"/>
<comment type="similarity">
    <text evidence="1">Belongs to the carbon-nitrogen hydrolase superfamily. Nitrilase family.</text>
</comment>
<evidence type="ECO:0000313" key="3">
    <source>
        <dbReference type="EMBL" id="WDI32013.1"/>
    </source>
</evidence>
<dbReference type="PROSITE" id="PS50263">
    <property type="entry name" value="CN_HYDROLASE"/>
    <property type="match status" value="1"/>
</dbReference>
<dbReference type="Gene3D" id="3.60.110.10">
    <property type="entry name" value="Carbon-nitrogen hydrolase"/>
    <property type="match status" value="1"/>
</dbReference>
<dbReference type="InterPro" id="IPR036526">
    <property type="entry name" value="C-N_Hydrolase_sf"/>
</dbReference>
<dbReference type="SUPFAM" id="SSF56317">
    <property type="entry name" value="Carbon-nitrogen hydrolase"/>
    <property type="match status" value="1"/>
</dbReference>
<dbReference type="PANTHER" id="PTHR46044">
    <property type="entry name" value="NITRILASE"/>
    <property type="match status" value="1"/>
</dbReference>
<protein>
    <submittedName>
        <fullName evidence="3">Carbon-nitrogen hydrolase family protein</fullName>
    </submittedName>
</protein>
<accession>A0AAE9ZFL4</accession>
<dbReference type="InterPro" id="IPR003010">
    <property type="entry name" value="C-N_Hydrolase"/>
</dbReference>
<dbReference type="GO" id="GO:0016787">
    <property type="term" value="F:hydrolase activity"/>
    <property type="evidence" value="ECO:0007669"/>
    <property type="project" value="UniProtKB-KW"/>
</dbReference>
<dbReference type="InterPro" id="IPR044149">
    <property type="entry name" value="Nitrilases_CHs"/>
</dbReference>
<evidence type="ECO:0000313" key="4">
    <source>
        <dbReference type="Proteomes" id="UP001214043"/>
    </source>
</evidence>
<dbReference type="Proteomes" id="UP001214043">
    <property type="component" value="Chromosome"/>
</dbReference>
<dbReference type="AlphaFoldDB" id="A0AAE9ZFL4"/>
<feature type="domain" description="CN hydrolase" evidence="2">
    <location>
        <begin position="7"/>
        <end position="276"/>
    </location>
</feature>
<keyword evidence="4" id="KW-1185">Reference proteome</keyword>
<gene>
    <name evidence="3" type="ORF">PUV54_02265</name>
</gene>
<reference evidence="3" key="1">
    <citation type="submission" date="2023-02" db="EMBL/GenBank/DDBJ databases">
        <title>Genome sequence of Hyphococcus flavus.</title>
        <authorList>
            <person name="Rong J.-C."/>
            <person name="Zhao Q."/>
            <person name="Yi M."/>
            <person name="Wu J.-Y."/>
        </authorList>
    </citation>
    <scope>NUCLEOTIDE SEQUENCE</scope>
    <source>
        <strain evidence="3">MCCC 1K03223</strain>
    </source>
</reference>
<sequence length="330" mass="35598">MSATSTFKMAAIQAAPVLFDKSASTEKACNLIAEAGKRGVDIAAFGECWLPGYPFWVDGPVIDLTWEVSAVFLENAVELDGPEVAALCEAAAGANVDVMIGVAERDPHTQGTAYATALTVGREGVVLNRHRKLKPTHAERIIWGDGDGAGLNVIDRDYGRISALNCWEHQMMLPGYALAAQGTQIHAALWPGWEKEPRPSEYCWARQHLLSRAFASQAGAYVVCAAGVRLEEHIPDKWKPFGVWEHPGKSAIIDPRGEIIAEAGVGEDMLIAEGSLDMVRAAKSACDIAGHYSRPDVFDFRVNMTPAGARVQRVSELTDGVLSGSLDEEE</sequence>
<dbReference type="Pfam" id="PF00795">
    <property type="entry name" value="CN_hydrolase"/>
    <property type="match status" value="1"/>
</dbReference>
<dbReference type="RefSeq" id="WP_274493897.1">
    <property type="nucleotide sequence ID" value="NZ_CP118166.1"/>
</dbReference>
<dbReference type="CDD" id="cd07564">
    <property type="entry name" value="nitrilases_CHs"/>
    <property type="match status" value="1"/>
</dbReference>
<dbReference type="EMBL" id="CP118166">
    <property type="protein sequence ID" value="WDI32013.1"/>
    <property type="molecule type" value="Genomic_DNA"/>
</dbReference>
<proteinExistence type="inferred from homology"/>